<dbReference type="OrthoDB" id="9780299at2"/>
<dbReference type="InterPro" id="IPR013324">
    <property type="entry name" value="RNA_pol_sigma_r3/r4-like"/>
</dbReference>
<evidence type="ECO:0000259" key="1">
    <source>
        <dbReference type="Pfam" id="PF04542"/>
    </source>
</evidence>
<dbReference type="NCBIfam" id="TIGR02937">
    <property type="entry name" value="sigma70-ECF"/>
    <property type="match status" value="1"/>
</dbReference>
<dbReference type="SUPFAM" id="SSF51110">
    <property type="entry name" value="alpha-D-mannose-specific plant lectins"/>
    <property type="match status" value="1"/>
</dbReference>
<accession>A0A2P8HC80</accession>
<dbReference type="InterPro" id="IPR036388">
    <property type="entry name" value="WH-like_DNA-bd_sf"/>
</dbReference>
<dbReference type="Pfam" id="PF08281">
    <property type="entry name" value="Sigma70_r4_2"/>
    <property type="match status" value="1"/>
</dbReference>
<evidence type="ECO:0000259" key="2">
    <source>
        <dbReference type="Pfam" id="PF08281"/>
    </source>
</evidence>
<dbReference type="PANTHER" id="PTHR47756:SF2">
    <property type="entry name" value="BLL6612 PROTEIN"/>
    <property type="match status" value="1"/>
</dbReference>
<protein>
    <submittedName>
        <fullName evidence="4">RNA polymerase sigma-70 factor (ECF subfamily)</fullName>
    </submittedName>
</protein>
<name>A0A2P8HC80_CHINA</name>
<dbReference type="InterPro" id="IPR014284">
    <property type="entry name" value="RNA_pol_sigma-70_dom"/>
</dbReference>
<dbReference type="GO" id="GO:0003677">
    <property type="term" value="F:DNA binding"/>
    <property type="evidence" value="ECO:0007669"/>
    <property type="project" value="InterPro"/>
</dbReference>
<sequence>MEKQQLIPELYRKEYSKMVTVLCSRLGITFIEAAEDIVSDTFLTAAETWGMKGVPENPAAWLYTVAKNKAINYLKHNRVIEKQLKSDPSHSSDQSFEMEIDLSPQNITDSQLQMMFAICHPLIPPEAQVSLALRILCGFTIDEIASALLTNKGTINKRLFRAKEKLRTGNVKISFPESTAIDARLQTVLITLYLLFNEGYYSASPDKVLRKDFCLEAMRLALLLAEHPQTRKPGVHALLSLMCFQASRFDARITQSGDLVLYEKQDSSLWDTDLINRGNYFFVKASATGEISRYHVEAAIAWWHTHQADTREKWENILRLYNQLLIIEYSPMAALNRAYAFSRVYGKEKAIVEAESLQLSGNLFYHSLLGELFTDIDDAMAIWHLEQALTLVGTQPERAVLTARLSTLMDAMNR</sequence>
<dbReference type="GO" id="GO:0016987">
    <property type="term" value="F:sigma factor activity"/>
    <property type="evidence" value="ECO:0007669"/>
    <property type="project" value="InterPro"/>
</dbReference>
<dbReference type="Proteomes" id="UP000240971">
    <property type="component" value="Unassembled WGS sequence"/>
</dbReference>
<dbReference type="InterPro" id="IPR007627">
    <property type="entry name" value="RNA_pol_sigma70_r2"/>
</dbReference>
<dbReference type="SUPFAM" id="SSF88946">
    <property type="entry name" value="Sigma2 domain of RNA polymerase sigma factors"/>
    <property type="match status" value="1"/>
</dbReference>
<dbReference type="InterPro" id="IPR036426">
    <property type="entry name" value="Bulb-type_lectin_dom_sf"/>
</dbReference>
<dbReference type="AlphaFoldDB" id="A0A2P8HC80"/>
<dbReference type="Gene3D" id="1.10.1740.10">
    <property type="match status" value="1"/>
</dbReference>
<dbReference type="Pfam" id="PF04542">
    <property type="entry name" value="Sigma70_r2"/>
    <property type="match status" value="1"/>
</dbReference>
<dbReference type="GO" id="GO:0006352">
    <property type="term" value="P:DNA-templated transcription initiation"/>
    <property type="evidence" value="ECO:0007669"/>
    <property type="project" value="InterPro"/>
</dbReference>
<organism evidence="4 5">
    <name type="scientific">Chitinophaga niastensis</name>
    <dbReference type="NCBI Taxonomy" id="536980"/>
    <lineage>
        <taxon>Bacteria</taxon>
        <taxon>Pseudomonadati</taxon>
        <taxon>Bacteroidota</taxon>
        <taxon>Chitinophagia</taxon>
        <taxon>Chitinophagales</taxon>
        <taxon>Chitinophagaceae</taxon>
        <taxon>Chitinophaga</taxon>
    </lineage>
</organism>
<evidence type="ECO:0000313" key="5">
    <source>
        <dbReference type="Proteomes" id="UP000240971"/>
    </source>
</evidence>
<dbReference type="InterPro" id="IPR013249">
    <property type="entry name" value="RNA_pol_sigma70_r4_t2"/>
</dbReference>
<reference evidence="4 5" key="1">
    <citation type="submission" date="2018-03" db="EMBL/GenBank/DDBJ databases">
        <title>Genomic Encyclopedia of Archaeal and Bacterial Type Strains, Phase II (KMG-II): from individual species to whole genera.</title>
        <authorList>
            <person name="Goeker M."/>
        </authorList>
    </citation>
    <scope>NUCLEOTIDE SEQUENCE [LARGE SCALE GENOMIC DNA]</scope>
    <source>
        <strain evidence="4 5">DSM 24859</strain>
    </source>
</reference>
<dbReference type="InterPro" id="IPR046531">
    <property type="entry name" value="DUF6596"/>
</dbReference>
<dbReference type="SUPFAM" id="SSF88659">
    <property type="entry name" value="Sigma3 and sigma4 domains of RNA polymerase sigma factors"/>
    <property type="match status" value="1"/>
</dbReference>
<keyword evidence="5" id="KW-1185">Reference proteome</keyword>
<dbReference type="PANTHER" id="PTHR47756">
    <property type="entry name" value="BLL6612 PROTEIN-RELATED"/>
    <property type="match status" value="1"/>
</dbReference>
<comment type="caution">
    <text evidence="4">The sequence shown here is derived from an EMBL/GenBank/DDBJ whole genome shotgun (WGS) entry which is preliminary data.</text>
</comment>
<dbReference type="Gene3D" id="1.10.10.10">
    <property type="entry name" value="Winged helix-like DNA-binding domain superfamily/Winged helix DNA-binding domain"/>
    <property type="match status" value="1"/>
</dbReference>
<evidence type="ECO:0000259" key="3">
    <source>
        <dbReference type="Pfam" id="PF20239"/>
    </source>
</evidence>
<dbReference type="InterPro" id="IPR013325">
    <property type="entry name" value="RNA_pol_sigma_r2"/>
</dbReference>
<proteinExistence type="predicted"/>
<evidence type="ECO:0000313" key="4">
    <source>
        <dbReference type="EMBL" id="PSL43845.1"/>
    </source>
</evidence>
<gene>
    <name evidence="4" type="ORF">CLV51_107156</name>
</gene>
<dbReference type="EMBL" id="PYAW01000007">
    <property type="protein sequence ID" value="PSL43845.1"/>
    <property type="molecule type" value="Genomic_DNA"/>
</dbReference>
<dbReference type="RefSeq" id="WP_106530920.1">
    <property type="nucleotide sequence ID" value="NZ_PYAW01000007.1"/>
</dbReference>
<feature type="domain" description="RNA polymerase sigma factor 70 region 4 type 2" evidence="2">
    <location>
        <begin position="124"/>
        <end position="166"/>
    </location>
</feature>
<dbReference type="Pfam" id="PF20239">
    <property type="entry name" value="DUF6596"/>
    <property type="match status" value="1"/>
</dbReference>
<feature type="domain" description="RNA polymerase sigma-70 region 2" evidence="1">
    <location>
        <begin position="15"/>
        <end position="78"/>
    </location>
</feature>
<feature type="domain" description="DUF6596" evidence="3">
    <location>
        <begin position="184"/>
        <end position="285"/>
    </location>
</feature>